<evidence type="ECO:0000256" key="2">
    <source>
        <dbReference type="ARBA" id="ARBA00022475"/>
    </source>
</evidence>
<feature type="transmembrane region" description="Helical" evidence="6">
    <location>
        <begin position="618"/>
        <end position="638"/>
    </location>
</feature>
<feature type="transmembrane region" description="Helical" evidence="6">
    <location>
        <begin position="330"/>
        <end position="354"/>
    </location>
</feature>
<comment type="subcellular location">
    <subcellularLocation>
        <location evidence="1">Cell membrane</location>
        <topology evidence="1">Multi-pass membrane protein</topology>
    </subcellularLocation>
</comment>
<proteinExistence type="predicted"/>
<feature type="transmembrane region" description="Helical" evidence="6">
    <location>
        <begin position="227"/>
        <end position="248"/>
    </location>
</feature>
<feature type="domain" description="Membrane transport protein MMPL" evidence="7">
    <location>
        <begin position="54"/>
        <end position="364"/>
    </location>
</feature>
<dbReference type="Proteomes" id="UP000694257">
    <property type="component" value="Chromosome"/>
</dbReference>
<feature type="domain" description="Membrane transport protein MMPL" evidence="7">
    <location>
        <begin position="506"/>
        <end position="727"/>
    </location>
</feature>
<dbReference type="InterPro" id="IPR004869">
    <property type="entry name" value="MMPL_dom"/>
</dbReference>
<sequence>MSTGHSDPLARLAVLMVRQRHRVYAGWLVAVVTGLIGLPFLLGSVASPPMEVSGSDSQRAAAVISAGLPSFGSHQMVAVLHSPDHRTTDPVFDAAINAAIAALGPRDGVDGMVLLPRVGDVRPVPALTSTLEPLRPLFRDEHTAYLLIGSSGDDRQRQDRVPRHQAILDEAMQTTSAGAVRAHLLGGAAFGKAVQEAEIADLMRIELVAVPAAILVLLIGLRAPVAALVPVVIAGASVLTTLGLFALIRGIFPVDGMLLIGVNAIGLGIGIDYALFVMNRYREELAVGADPLAAIRTASATTGRTVVYSALILLFACTSLFLVRWHIFAVAAVGTLTVIAVTAVAAVTLLPAVLVSLTKWLEWGSGGIARPGPAQLGEEVGTEGRLTRWANHLMRHPWPYTIAVTAGLLVAATPAPNMTLGFDAEARALAGSPVITGSVITERDVPGLAAMVTILLSRPADTPEPDTEPLLAALRADPEVAAVSKRDNGIDLTAVLAIPKHLPTSPSVVDLVRRIRSDIAPTYAPSGLQVTVGGPSAVISDILTETSTKLWWVFGWVLALMFAVLVVMLRSLVLPLKAILMSLLATGASFGLTVLVFQHDGGDQASGLANQGMIWPQVPLIVFVVLFGLSTDYELFLVRRIQEEYLATGDNRRSVATGLQSTARSITLAAVILAVGFGSLLVSEINGLKSFGFAIAVALIIDATLIRLVLVPALMQIMGRWNWWFPSSVKRSCPRGDRALRIHEPVSTLIRK</sequence>
<evidence type="ECO:0000313" key="9">
    <source>
        <dbReference type="Proteomes" id="UP000694257"/>
    </source>
</evidence>
<feature type="transmembrane region" description="Helical" evidence="6">
    <location>
        <begin position="691"/>
        <end position="710"/>
    </location>
</feature>
<keyword evidence="5 6" id="KW-0472">Membrane</keyword>
<dbReference type="EMBL" id="CP078145">
    <property type="protein sequence ID" value="QXN92843.1"/>
    <property type="molecule type" value="Genomic_DNA"/>
</dbReference>
<keyword evidence="2" id="KW-1003">Cell membrane</keyword>
<feature type="transmembrane region" description="Helical" evidence="6">
    <location>
        <begin position="257"/>
        <end position="276"/>
    </location>
</feature>
<feature type="transmembrane region" description="Helical" evidence="6">
    <location>
        <begin position="202"/>
        <end position="221"/>
    </location>
</feature>
<evidence type="ECO:0000256" key="3">
    <source>
        <dbReference type="ARBA" id="ARBA00022692"/>
    </source>
</evidence>
<keyword evidence="9" id="KW-1185">Reference proteome</keyword>
<dbReference type="PANTHER" id="PTHR33406">
    <property type="entry name" value="MEMBRANE PROTEIN MJ1562-RELATED"/>
    <property type="match status" value="1"/>
</dbReference>
<organism evidence="8 9">
    <name type="scientific">Nocardia iowensis</name>
    <dbReference type="NCBI Taxonomy" id="204891"/>
    <lineage>
        <taxon>Bacteria</taxon>
        <taxon>Bacillati</taxon>
        <taxon>Actinomycetota</taxon>
        <taxon>Actinomycetes</taxon>
        <taxon>Mycobacteriales</taxon>
        <taxon>Nocardiaceae</taxon>
        <taxon>Nocardia</taxon>
    </lineage>
</organism>
<evidence type="ECO:0000256" key="5">
    <source>
        <dbReference type="ARBA" id="ARBA00023136"/>
    </source>
</evidence>
<name>A0ABX8RT75_NOCIO</name>
<accession>A0ABX8RT75</accession>
<evidence type="ECO:0000256" key="1">
    <source>
        <dbReference type="ARBA" id="ARBA00004651"/>
    </source>
</evidence>
<keyword evidence="3 6" id="KW-0812">Transmembrane</keyword>
<feature type="transmembrane region" description="Helical" evidence="6">
    <location>
        <begin position="578"/>
        <end position="598"/>
    </location>
</feature>
<keyword evidence="4 6" id="KW-1133">Transmembrane helix</keyword>
<evidence type="ECO:0000256" key="4">
    <source>
        <dbReference type="ARBA" id="ARBA00022989"/>
    </source>
</evidence>
<feature type="transmembrane region" description="Helical" evidence="6">
    <location>
        <begin position="24"/>
        <end position="42"/>
    </location>
</feature>
<dbReference type="PANTHER" id="PTHR33406:SF13">
    <property type="entry name" value="MEMBRANE PROTEIN YDFJ"/>
    <property type="match status" value="1"/>
</dbReference>
<reference evidence="8 9" key="1">
    <citation type="submission" date="2021-07" db="EMBL/GenBank/DDBJ databases">
        <title>Whole Genome Sequence of Nocardia Iowensis.</title>
        <authorList>
            <person name="Lamm A."/>
            <person name="Collins-Fairclough A.M."/>
            <person name="Bunk B."/>
            <person name="Sproer C."/>
        </authorList>
    </citation>
    <scope>NUCLEOTIDE SEQUENCE [LARGE SCALE GENOMIC DNA]</scope>
    <source>
        <strain evidence="8 9">NRRL 5646</strain>
    </source>
</reference>
<gene>
    <name evidence="8" type="ORF">KV110_06900</name>
</gene>
<evidence type="ECO:0000313" key="8">
    <source>
        <dbReference type="EMBL" id="QXN92843.1"/>
    </source>
</evidence>
<feature type="transmembrane region" description="Helical" evidence="6">
    <location>
        <begin position="666"/>
        <end position="685"/>
    </location>
</feature>
<dbReference type="RefSeq" id="WP_218474414.1">
    <property type="nucleotide sequence ID" value="NZ_BAABJN010000001.1"/>
</dbReference>
<protein>
    <submittedName>
        <fullName evidence="8">MMPL family transporter</fullName>
    </submittedName>
</protein>
<evidence type="ECO:0000259" key="7">
    <source>
        <dbReference type="Pfam" id="PF03176"/>
    </source>
</evidence>
<feature type="transmembrane region" description="Helical" evidence="6">
    <location>
        <begin position="306"/>
        <end position="323"/>
    </location>
</feature>
<dbReference type="Pfam" id="PF03176">
    <property type="entry name" value="MMPL"/>
    <property type="match status" value="2"/>
</dbReference>
<dbReference type="InterPro" id="IPR050545">
    <property type="entry name" value="Mycobact_MmpL"/>
</dbReference>
<feature type="transmembrane region" description="Helical" evidence="6">
    <location>
        <begin position="550"/>
        <end position="569"/>
    </location>
</feature>
<evidence type="ECO:0000256" key="6">
    <source>
        <dbReference type="SAM" id="Phobius"/>
    </source>
</evidence>